<evidence type="ECO:0000313" key="6">
    <source>
        <dbReference type="EMBL" id="TQQ82834.1"/>
    </source>
</evidence>
<evidence type="ECO:0000256" key="2">
    <source>
        <dbReference type="SAM" id="MobiDB-lite"/>
    </source>
</evidence>
<dbReference type="SUPFAM" id="SSF55874">
    <property type="entry name" value="ATPase domain of HSP90 chaperone/DNA topoisomerase II/histidine kinase"/>
    <property type="match status" value="1"/>
</dbReference>
<dbReference type="InterPro" id="IPR001610">
    <property type="entry name" value="PAC"/>
</dbReference>
<dbReference type="NCBIfam" id="TIGR00229">
    <property type="entry name" value="sensory_box"/>
    <property type="match status" value="3"/>
</dbReference>
<evidence type="ECO:0000313" key="7">
    <source>
        <dbReference type="Proteomes" id="UP000705823"/>
    </source>
</evidence>
<evidence type="ECO:0000256" key="1">
    <source>
        <dbReference type="SAM" id="Coils"/>
    </source>
</evidence>
<dbReference type="SMART" id="SM00091">
    <property type="entry name" value="PAS"/>
    <property type="match status" value="3"/>
</dbReference>
<feature type="domain" description="Histidine kinase" evidence="3">
    <location>
        <begin position="513"/>
        <end position="722"/>
    </location>
</feature>
<dbReference type="PROSITE" id="PS50113">
    <property type="entry name" value="PAC"/>
    <property type="match status" value="2"/>
</dbReference>
<organism evidence="6 7">
    <name type="scientific">Halonotius terrestris</name>
    <dbReference type="NCBI Taxonomy" id="2487750"/>
    <lineage>
        <taxon>Archaea</taxon>
        <taxon>Methanobacteriati</taxon>
        <taxon>Methanobacteriota</taxon>
        <taxon>Stenosarchaea group</taxon>
        <taxon>Halobacteria</taxon>
        <taxon>Halobacteriales</taxon>
        <taxon>Haloferacaceae</taxon>
        <taxon>Halonotius</taxon>
    </lineage>
</organism>
<dbReference type="GO" id="GO:0006355">
    <property type="term" value="P:regulation of DNA-templated transcription"/>
    <property type="evidence" value="ECO:0007669"/>
    <property type="project" value="InterPro"/>
</dbReference>
<name>A0A8J8TD46_9EURY</name>
<keyword evidence="7" id="KW-1185">Reference proteome</keyword>
<dbReference type="SMART" id="SM00387">
    <property type="entry name" value="HATPase_c"/>
    <property type="match status" value="1"/>
</dbReference>
<dbReference type="Pfam" id="PF02518">
    <property type="entry name" value="HATPase_c"/>
    <property type="match status" value="1"/>
</dbReference>
<protein>
    <submittedName>
        <fullName evidence="6">PAS domain S-box protein</fullName>
    </submittedName>
</protein>
<dbReference type="EMBL" id="RKLU01000002">
    <property type="protein sequence ID" value="TQQ82834.1"/>
    <property type="molecule type" value="Genomic_DNA"/>
</dbReference>
<dbReference type="PANTHER" id="PTHR44757">
    <property type="entry name" value="DIGUANYLATE CYCLASE DGCP"/>
    <property type="match status" value="1"/>
</dbReference>
<dbReference type="SUPFAM" id="SSF55785">
    <property type="entry name" value="PYP-like sensor domain (PAS domain)"/>
    <property type="match status" value="3"/>
</dbReference>
<dbReference type="InterPro" id="IPR036890">
    <property type="entry name" value="HATPase_C_sf"/>
</dbReference>
<dbReference type="AlphaFoldDB" id="A0A8J8TD46"/>
<dbReference type="InterPro" id="IPR005467">
    <property type="entry name" value="His_kinase_dom"/>
</dbReference>
<feature type="domain" description="PAS" evidence="4">
    <location>
        <begin position="259"/>
        <end position="332"/>
    </location>
</feature>
<evidence type="ECO:0000259" key="3">
    <source>
        <dbReference type="PROSITE" id="PS50109"/>
    </source>
</evidence>
<keyword evidence="1" id="KW-0175">Coiled coil</keyword>
<dbReference type="PANTHER" id="PTHR44757:SF2">
    <property type="entry name" value="BIOFILM ARCHITECTURE MAINTENANCE PROTEIN MBAA"/>
    <property type="match status" value="1"/>
</dbReference>
<gene>
    <name evidence="6" type="ORF">EGH24_05180</name>
</gene>
<dbReference type="SMART" id="SM00086">
    <property type="entry name" value="PAC"/>
    <property type="match status" value="3"/>
</dbReference>
<dbReference type="CDD" id="cd00130">
    <property type="entry name" value="PAS"/>
    <property type="match status" value="3"/>
</dbReference>
<dbReference type="InterPro" id="IPR000700">
    <property type="entry name" value="PAS-assoc_C"/>
</dbReference>
<dbReference type="InterPro" id="IPR003594">
    <property type="entry name" value="HATPase_dom"/>
</dbReference>
<accession>A0A8J8TD46</accession>
<dbReference type="InterPro" id="IPR052155">
    <property type="entry name" value="Biofilm_reg_signaling"/>
</dbReference>
<dbReference type="InterPro" id="IPR004358">
    <property type="entry name" value="Sig_transdc_His_kin-like_C"/>
</dbReference>
<feature type="region of interest" description="Disordered" evidence="2">
    <location>
        <begin position="716"/>
        <end position="742"/>
    </location>
</feature>
<sequence>MSATQPTDGDRTLQLIVASDGDREALQTILSEQYEVVIDDDLQPADCYLIGDNRLPEYEDDLRELKTETYPTFQPVLLLQRADNNGRAFLPTEPGSEPPLVDEVVTAPIDRATLYRRLQNLLIRREQSEELAARYENIQRQFERLFEATNDAILVIDPDSGTIEECNPAAAELTGRSRSALVGIAPDEILAGEGTRSLAEFVASVVANGQGWTDEFTCQADADDQRQVEISAATFEAEAGPSVLFSIRDVTERKAYERELELKTEAIDGAPTGITISDPNQEDNPLVYTNDGFTAITGYDESTIIGQNCRFLQGPKTREEPVAEMREAIANEEQVTVELKNYRQDGSEFWNRVTIAPVWNDDGELQNFIGFQEDVTDRKERERDLQLFRKAVENSGNSVIITDRNGNVEYVNAAFEAQTGYTREEILDNNPNLLSSGKQSDAFYDDLWETILAGETWEAELVNQRKSGGLYRVEQEISPITNSVGEITHFVAIERDVTNRRLREQQLDVLNRILRHNLRNGMNVIEGNVSLLEERVDDEAADQFFDAINTRINDLDRLSARAATVRSLFANTDSEEVVSDIPLLFTGLEEKFASRYPSASLTTESASLAVKADNRLELGLLELIDNFIQHNDQPTPTVTVTATPHTEMGAAEWVEIVVTDNGPGIPMYEWQAIQAGEETPLEHGTGLGLWLVHWTVSLLGGEVRIEEDDTGTKAVLTLPRADGNGKSTDNAADTEPSADSPD</sequence>
<dbReference type="InterPro" id="IPR013767">
    <property type="entry name" value="PAS_fold"/>
</dbReference>
<evidence type="ECO:0000259" key="4">
    <source>
        <dbReference type="PROSITE" id="PS50112"/>
    </source>
</evidence>
<dbReference type="GO" id="GO:0016772">
    <property type="term" value="F:transferase activity, transferring phosphorus-containing groups"/>
    <property type="evidence" value="ECO:0007669"/>
    <property type="project" value="InterPro"/>
</dbReference>
<dbReference type="Pfam" id="PF00989">
    <property type="entry name" value="PAS"/>
    <property type="match status" value="1"/>
</dbReference>
<dbReference type="InterPro" id="IPR035965">
    <property type="entry name" value="PAS-like_dom_sf"/>
</dbReference>
<comment type="caution">
    <text evidence="6">The sequence shown here is derived from an EMBL/GenBank/DDBJ whole genome shotgun (WGS) entry which is preliminary data.</text>
</comment>
<dbReference type="RefSeq" id="WP_142979099.1">
    <property type="nucleotide sequence ID" value="NZ_RKLU01000002.1"/>
</dbReference>
<proteinExistence type="predicted"/>
<feature type="coiled-coil region" evidence="1">
    <location>
        <begin position="118"/>
        <end position="148"/>
    </location>
</feature>
<feature type="domain" description="PAS" evidence="4">
    <location>
        <begin position="138"/>
        <end position="209"/>
    </location>
</feature>
<dbReference type="PROSITE" id="PS50112">
    <property type="entry name" value="PAS"/>
    <property type="match status" value="3"/>
</dbReference>
<evidence type="ECO:0000259" key="5">
    <source>
        <dbReference type="PROSITE" id="PS50113"/>
    </source>
</evidence>
<dbReference type="PRINTS" id="PR00344">
    <property type="entry name" value="BCTRLSENSOR"/>
</dbReference>
<dbReference type="Pfam" id="PF13426">
    <property type="entry name" value="PAS_9"/>
    <property type="match status" value="2"/>
</dbReference>
<dbReference type="Proteomes" id="UP000705823">
    <property type="component" value="Unassembled WGS sequence"/>
</dbReference>
<dbReference type="InterPro" id="IPR000014">
    <property type="entry name" value="PAS"/>
</dbReference>
<dbReference type="CDD" id="cd00075">
    <property type="entry name" value="HATPase"/>
    <property type="match status" value="1"/>
</dbReference>
<dbReference type="Gene3D" id="3.30.450.20">
    <property type="entry name" value="PAS domain"/>
    <property type="match status" value="3"/>
</dbReference>
<feature type="domain" description="PAS" evidence="4">
    <location>
        <begin position="384"/>
        <end position="430"/>
    </location>
</feature>
<feature type="domain" description="PAC" evidence="5">
    <location>
        <begin position="335"/>
        <end position="387"/>
    </location>
</feature>
<dbReference type="OrthoDB" id="200505at2157"/>
<dbReference type="PROSITE" id="PS50109">
    <property type="entry name" value="HIS_KIN"/>
    <property type="match status" value="1"/>
</dbReference>
<feature type="domain" description="PAC" evidence="5">
    <location>
        <begin position="455"/>
        <end position="509"/>
    </location>
</feature>
<reference evidence="6" key="1">
    <citation type="submission" date="2019-02" db="EMBL/GenBank/DDBJ databases">
        <title>Halonotius sp. a new haloarchaeum isolated from saline soil.</title>
        <authorList>
            <person name="Duran-Viseras A."/>
            <person name="Sanchez-Porro C."/>
            <person name="Ventosa A."/>
        </authorList>
    </citation>
    <scope>NUCLEOTIDE SEQUENCE</scope>
    <source>
        <strain evidence="6">F15B</strain>
    </source>
</reference>
<dbReference type="Gene3D" id="3.30.565.10">
    <property type="entry name" value="Histidine kinase-like ATPase, C-terminal domain"/>
    <property type="match status" value="1"/>
</dbReference>